<name>A0AAW1N894_SAPOF</name>
<feature type="signal peptide" evidence="3">
    <location>
        <begin position="1"/>
        <end position="24"/>
    </location>
</feature>
<comment type="similarity">
    <text evidence="1">Belongs to the Ole e I family.</text>
</comment>
<evidence type="ECO:0000256" key="2">
    <source>
        <dbReference type="ARBA" id="ARBA00023157"/>
    </source>
</evidence>
<dbReference type="InterPro" id="IPR006041">
    <property type="entry name" value="Pollen_Ole_e1_allergen"/>
</dbReference>
<comment type="caution">
    <text evidence="4">The sequence shown here is derived from an EMBL/GenBank/DDBJ whole genome shotgun (WGS) entry which is preliminary data.</text>
</comment>
<keyword evidence="2" id="KW-1015">Disulfide bond</keyword>
<dbReference type="AlphaFoldDB" id="A0AAW1N894"/>
<feature type="chain" id="PRO_5043519841" evidence="3">
    <location>
        <begin position="25"/>
        <end position="169"/>
    </location>
</feature>
<accession>A0AAW1N894</accession>
<dbReference type="GO" id="GO:0005615">
    <property type="term" value="C:extracellular space"/>
    <property type="evidence" value="ECO:0007669"/>
    <property type="project" value="InterPro"/>
</dbReference>
<sequence length="169" mass="18869">MARISAIGIIVAVVLCAIPTITVANRGIQKKNHPYCVQGRVYCDPCRAGFETPASTYLQGAKVKLECRERNTQEVLYKAEAVTDATGTYKIYVDKDQNKNVCDTILVSSPHRKCKFADPGRDRSRVILTSNNGIVSNDRFANNLGFWVDQPMGFCAKLMQQYEVNEDEV</sequence>
<gene>
    <name evidence="4" type="ORF">RND81_01G169100</name>
</gene>
<protein>
    <submittedName>
        <fullName evidence="4">Uncharacterized protein</fullName>
    </submittedName>
</protein>
<keyword evidence="3" id="KW-0732">Signal</keyword>
<evidence type="ECO:0000256" key="3">
    <source>
        <dbReference type="SAM" id="SignalP"/>
    </source>
</evidence>
<evidence type="ECO:0000313" key="4">
    <source>
        <dbReference type="EMBL" id="KAK9757539.1"/>
    </source>
</evidence>
<dbReference type="PANTHER" id="PTHR31614">
    <property type="entry name" value="PROTEIN DOWNSTREAM OF FLC-RELATED"/>
    <property type="match status" value="1"/>
</dbReference>
<organism evidence="4 5">
    <name type="scientific">Saponaria officinalis</name>
    <name type="common">Common soapwort</name>
    <name type="synonym">Lychnis saponaria</name>
    <dbReference type="NCBI Taxonomy" id="3572"/>
    <lineage>
        <taxon>Eukaryota</taxon>
        <taxon>Viridiplantae</taxon>
        <taxon>Streptophyta</taxon>
        <taxon>Embryophyta</taxon>
        <taxon>Tracheophyta</taxon>
        <taxon>Spermatophyta</taxon>
        <taxon>Magnoliopsida</taxon>
        <taxon>eudicotyledons</taxon>
        <taxon>Gunneridae</taxon>
        <taxon>Pentapetalae</taxon>
        <taxon>Caryophyllales</taxon>
        <taxon>Caryophyllaceae</taxon>
        <taxon>Caryophylleae</taxon>
        <taxon>Saponaria</taxon>
    </lineage>
</organism>
<dbReference type="Pfam" id="PF01190">
    <property type="entry name" value="Pollen_Ole_e_1"/>
    <property type="match status" value="1"/>
</dbReference>
<dbReference type="PANTHER" id="PTHR31614:SF5">
    <property type="entry name" value="ALLERGEN-LIKE PROTEIN BRSN20"/>
    <property type="match status" value="1"/>
</dbReference>
<evidence type="ECO:0000313" key="5">
    <source>
        <dbReference type="Proteomes" id="UP001443914"/>
    </source>
</evidence>
<dbReference type="InterPro" id="IPR006040">
    <property type="entry name" value="Allergen_Ole_e_I_CS"/>
</dbReference>
<dbReference type="EMBL" id="JBDFQZ010000001">
    <property type="protein sequence ID" value="KAK9757539.1"/>
    <property type="molecule type" value="Genomic_DNA"/>
</dbReference>
<reference evidence="4" key="1">
    <citation type="submission" date="2024-03" db="EMBL/GenBank/DDBJ databases">
        <title>WGS assembly of Saponaria officinalis var. Norfolk2.</title>
        <authorList>
            <person name="Jenkins J."/>
            <person name="Shu S."/>
            <person name="Grimwood J."/>
            <person name="Barry K."/>
            <person name="Goodstein D."/>
            <person name="Schmutz J."/>
            <person name="Leebens-Mack J."/>
            <person name="Osbourn A."/>
        </authorList>
    </citation>
    <scope>NUCLEOTIDE SEQUENCE [LARGE SCALE GENOMIC DNA]</scope>
    <source>
        <strain evidence="4">JIC</strain>
    </source>
</reference>
<dbReference type="Proteomes" id="UP001443914">
    <property type="component" value="Unassembled WGS sequence"/>
</dbReference>
<proteinExistence type="inferred from homology"/>
<keyword evidence="5" id="KW-1185">Reference proteome</keyword>
<dbReference type="PROSITE" id="PS00925">
    <property type="entry name" value="OLEEI"/>
    <property type="match status" value="1"/>
</dbReference>
<evidence type="ECO:0000256" key="1">
    <source>
        <dbReference type="ARBA" id="ARBA00010049"/>
    </source>
</evidence>